<gene>
    <name evidence="11" type="ORF">BCV69DRAFT_285262</name>
</gene>
<keyword evidence="5 11" id="KW-0378">Hydrolase</keyword>
<comment type="function">
    <text evidence="8">Alpha-L-arabinofuranosidase involved in the degradation of arabinoxylan, a major component of plant hemicellulose. Acts only on small linear 1,5-alpha-linked L-arabinofuranosyl oligosaccharides.</text>
</comment>
<dbReference type="SUPFAM" id="SSF51445">
    <property type="entry name" value="(Trans)glycosidases"/>
    <property type="match status" value="1"/>
</dbReference>
<dbReference type="RefSeq" id="XP_025345454.1">
    <property type="nucleotide sequence ID" value="XM_025493330.1"/>
</dbReference>
<dbReference type="PANTHER" id="PTHR43576:SF3">
    <property type="entry name" value="ALPHA-L-ARABINOFURANOSIDASE C"/>
    <property type="match status" value="1"/>
</dbReference>
<evidence type="ECO:0000256" key="1">
    <source>
        <dbReference type="ARBA" id="ARBA00001462"/>
    </source>
</evidence>
<dbReference type="GO" id="GO:0046373">
    <property type="term" value="P:L-arabinose metabolic process"/>
    <property type="evidence" value="ECO:0007669"/>
    <property type="project" value="InterPro"/>
</dbReference>
<dbReference type="InterPro" id="IPR010720">
    <property type="entry name" value="Alpha-L-AF_C"/>
</dbReference>
<keyword evidence="12" id="KW-1185">Reference proteome</keyword>
<evidence type="ECO:0000256" key="9">
    <source>
        <dbReference type="SAM" id="MobiDB-lite"/>
    </source>
</evidence>
<dbReference type="EC" id="3.2.1.55" evidence="4"/>
<feature type="region of interest" description="Disordered" evidence="9">
    <location>
        <begin position="57"/>
        <end position="77"/>
    </location>
</feature>
<dbReference type="GO" id="GO:0031222">
    <property type="term" value="P:arabinan catabolic process"/>
    <property type="evidence" value="ECO:0007669"/>
    <property type="project" value="UniProtKB-UniPathway"/>
</dbReference>
<reference evidence="11 12" key="1">
    <citation type="journal article" date="2018" name="Mol. Biol. Evol.">
        <title>Broad Genomic Sampling Reveals a Smut Pathogenic Ancestry of the Fungal Clade Ustilaginomycotina.</title>
        <authorList>
            <person name="Kijpornyongpan T."/>
            <person name="Mondo S.J."/>
            <person name="Barry K."/>
            <person name="Sandor L."/>
            <person name="Lee J."/>
            <person name="Lipzen A."/>
            <person name="Pangilinan J."/>
            <person name="LaButti K."/>
            <person name="Hainaut M."/>
            <person name="Henrissat B."/>
            <person name="Grigoriev I.V."/>
            <person name="Spatafora J.W."/>
            <person name="Aime M.C."/>
        </authorList>
    </citation>
    <scope>NUCLEOTIDE SEQUENCE [LARGE SCALE GENOMIC DNA]</scope>
    <source>
        <strain evidence="11 12">MCA 4718</strain>
    </source>
</reference>
<dbReference type="SUPFAM" id="SSF51011">
    <property type="entry name" value="Glycosyl hydrolase domain"/>
    <property type="match status" value="1"/>
</dbReference>
<dbReference type="GO" id="GO:0046556">
    <property type="term" value="F:alpha-L-arabinofuranosidase activity"/>
    <property type="evidence" value="ECO:0007669"/>
    <property type="project" value="UniProtKB-EC"/>
</dbReference>
<evidence type="ECO:0000256" key="5">
    <source>
        <dbReference type="ARBA" id="ARBA00022801"/>
    </source>
</evidence>
<protein>
    <recommendedName>
        <fullName evidence="4">non-reducing end alpha-L-arabinofuranosidase</fullName>
        <ecNumber evidence="4">3.2.1.55</ecNumber>
    </recommendedName>
</protein>
<dbReference type="Pfam" id="PF22848">
    <property type="entry name" value="ASD1_dom"/>
    <property type="match status" value="1"/>
</dbReference>
<dbReference type="PANTHER" id="PTHR43576">
    <property type="entry name" value="ALPHA-L-ARABINOFURANOSIDASE C-RELATED"/>
    <property type="match status" value="1"/>
</dbReference>
<feature type="domain" description="Alpha-L-arabinofuranosidase C-terminal" evidence="10">
    <location>
        <begin position="407"/>
        <end position="609"/>
    </location>
</feature>
<evidence type="ECO:0000256" key="6">
    <source>
        <dbReference type="ARBA" id="ARBA00023277"/>
    </source>
</evidence>
<evidence type="ECO:0000313" key="11">
    <source>
        <dbReference type="EMBL" id="PWN18294.1"/>
    </source>
</evidence>
<accession>A0A316U076</accession>
<dbReference type="GeneID" id="37015064"/>
<keyword evidence="6" id="KW-0119">Carbohydrate metabolism</keyword>
<sequence>MYSDYEQGPFAPRTGQTCVLDAGLPDILPLFPDHKGHPDGTSSPDPLLDTRMAAVNPYGSSQEPIAPRQRASHAHPAQLTSGRITLAPKSLVHPSTVEPVSDLLYSGFVEHLGRGIYGGIVDDPNNPSPTELLVQQEDPKDAARTAGRLGWRKDVMNILGKDGELEMPVLRWPGGNFVSNYHWKDAIGPVADRPKRLELAWLSTESNKFGTDEFIDYCRGLGAEPYFCFNMGTGSYEEALEWLEYCNSESDTTLVNLRKKNTGREEPHNVRYWGLGNECYGEWQVGKQTASDYVKMASRWAHALRLVDPNIKLVSCGELGTTEWDREVLQGLIDVVDYHSIHLYTMLGHERYSAPGLDYEKNVFGPAAAERCIDICTSLIEHAKLSRSSFGGEQSPLVARDVKICYDEWNVWDDVKAPGSAGLEQTYDYTDMLGVVAWLNVLVRKHKDVGMACIAQSVNVISPLMTSRDGLLFQTTYWPLRLFSRFMKNGRLLNLASTSTDVYTGPTYPYWIQHIAPPTYIDMVGICVQKSSESKTVSIRLSILNRHPTVDWETEVDTSSLASVTSVEKHEIYSDDLAAKNTFESPDVVVPSVSTSDKLPPKLTVRKHSWIFLIIEATVE</sequence>
<dbReference type="InterPro" id="IPR017853">
    <property type="entry name" value="GH"/>
</dbReference>
<evidence type="ECO:0000256" key="2">
    <source>
        <dbReference type="ARBA" id="ARBA00004834"/>
    </source>
</evidence>
<comment type="similarity">
    <text evidence="3">Belongs to the glycosyl hydrolase 51 family.</text>
</comment>
<feature type="region of interest" description="Disordered" evidence="9">
    <location>
        <begin position="30"/>
        <end position="49"/>
    </location>
</feature>
<keyword evidence="7" id="KW-0326">Glycosidase</keyword>
<evidence type="ECO:0000259" key="10">
    <source>
        <dbReference type="SMART" id="SM00813"/>
    </source>
</evidence>
<dbReference type="Pfam" id="PF06964">
    <property type="entry name" value="Alpha-L-AF_C"/>
    <property type="match status" value="1"/>
</dbReference>
<organism evidence="11 12">
    <name type="scientific">Pseudomicrostroma glucosiphilum</name>
    <dbReference type="NCBI Taxonomy" id="1684307"/>
    <lineage>
        <taxon>Eukaryota</taxon>
        <taxon>Fungi</taxon>
        <taxon>Dikarya</taxon>
        <taxon>Basidiomycota</taxon>
        <taxon>Ustilaginomycotina</taxon>
        <taxon>Exobasidiomycetes</taxon>
        <taxon>Microstromatales</taxon>
        <taxon>Microstromatales incertae sedis</taxon>
        <taxon>Pseudomicrostroma</taxon>
    </lineage>
</organism>
<comment type="pathway">
    <text evidence="2">Glycan metabolism; L-arabinan degradation.</text>
</comment>
<dbReference type="STRING" id="1684307.A0A316U076"/>
<dbReference type="UniPathway" id="UPA00667"/>
<dbReference type="Gene3D" id="3.20.20.80">
    <property type="entry name" value="Glycosidases"/>
    <property type="match status" value="1"/>
</dbReference>
<evidence type="ECO:0000313" key="12">
    <source>
        <dbReference type="Proteomes" id="UP000245942"/>
    </source>
</evidence>
<evidence type="ECO:0000256" key="4">
    <source>
        <dbReference type="ARBA" id="ARBA00012670"/>
    </source>
</evidence>
<evidence type="ECO:0000256" key="3">
    <source>
        <dbReference type="ARBA" id="ARBA00007186"/>
    </source>
</evidence>
<dbReference type="Proteomes" id="UP000245942">
    <property type="component" value="Unassembled WGS sequence"/>
</dbReference>
<dbReference type="EMBL" id="KZ819337">
    <property type="protein sequence ID" value="PWN18294.1"/>
    <property type="molecule type" value="Genomic_DNA"/>
</dbReference>
<dbReference type="InterPro" id="IPR013780">
    <property type="entry name" value="Glyco_hydro_b"/>
</dbReference>
<comment type="catalytic activity">
    <reaction evidence="1">
        <text>Hydrolysis of terminal non-reducing alpha-L-arabinofuranoside residues in alpha-L-arabinosides.</text>
        <dbReference type="EC" id="3.2.1.55"/>
    </reaction>
</comment>
<dbReference type="InterPro" id="IPR055235">
    <property type="entry name" value="ASD1_cat"/>
</dbReference>
<dbReference type="AlphaFoldDB" id="A0A316U076"/>
<evidence type="ECO:0000256" key="7">
    <source>
        <dbReference type="ARBA" id="ARBA00023295"/>
    </source>
</evidence>
<dbReference type="Gene3D" id="2.60.40.1180">
    <property type="entry name" value="Golgi alpha-mannosidase II"/>
    <property type="match status" value="1"/>
</dbReference>
<proteinExistence type="inferred from homology"/>
<dbReference type="OrthoDB" id="3032304at2759"/>
<dbReference type="SMART" id="SM00813">
    <property type="entry name" value="Alpha-L-AF_C"/>
    <property type="match status" value="1"/>
</dbReference>
<evidence type="ECO:0000256" key="8">
    <source>
        <dbReference type="ARBA" id="ARBA00037415"/>
    </source>
</evidence>
<name>A0A316U076_9BASI</name>